<dbReference type="EMBL" id="BNED01000007">
    <property type="protein sequence ID" value="GHI82584.1"/>
    <property type="molecule type" value="Genomic_DNA"/>
</dbReference>
<keyword evidence="1" id="KW-0732">Signal</keyword>
<gene>
    <name evidence="3" type="ORF">Sspor_05780</name>
    <name evidence="4" type="ORF">Sspor_81450</name>
</gene>
<dbReference type="EMBL" id="BNED01000004">
    <property type="protein sequence ID" value="GHI75017.1"/>
    <property type="molecule type" value="Genomic_DNA"/>
</dbReference>
<comment type="caution">
    <text evidence="3">The sequence shown here is derived from an EMBL/GenBank/DDBJ whole genome shotgun (WGS) entry which is preliminary data.</text>
</comment>
<evidence type="ECO:0000313" key="3">
    <source>
        <dbReference type="EMBL" id="GHI75017.1"/>
    </source>
</evidence>
<evidence type="ECO:0000259" key="2">
    <source>
        <dbReference type="Pfam" id="PF14040"/>
    </source>
</evidence>
<accession>A0ABQ3T4A2</accession>
<reference evidence="5" key="1">
    <citation type="submission" date="2023-07" db="EMBL/GenBank/DDBJ databases">
        <title>Whole genome shotgun sequence of Streptomyces spororaveus NBRC 15456.</title>
        <authorList>
            <person name="Komaki H."/>
            <person name="Tamura T."/>
        </authorList>
    </citation>
    <scope>NUCLEOTIDE SEQUENCE [LARGE SCALE GENOMIC DNA]</scope>
    <source>
        <strain evidence="5">NBRC 15456</strain>
    </source>
</reference>
<feature type="chain" id="PRO_5045029968" description="Deoxyribonuclease NucA/NucB domain-containing protein" evidence="1">
    <location>
        <begin position="48"/>
        <end position="394"/>
    </location>
</feature>
<evidence type="ECO:0000313" key="4">
    <source>
        <dbReference type="EMBL" id="GHI82584.1"/>
    </source>
</evidence>
<feature type="signal peptide" evidence="1">
    <location>
        <begin position="1"/>
        <end position="47"/>
    </location>
</feature>
<proteinExistence type="predicted"/>
<dbReference type="InterPro" id="IPR029476">
    <property type="entry name" value="DNase_NucA_NucB"/>
</dbReference>
<reference evidence="3" key="2">
    <citation type="submission" date="2024-05" db="EMBL/GenBank/DDBJ databases">
        <title>Whole genome shotgun sequence of Streptomyces spororaveus NBRC 15456.</title>
        <authorList>
            <person name="Komaki H."/>
            <person name="Tamura T."/>
        </authorList>
    </citation>
    <scope>NUCLEOTIDE SEQUENCE</scope>
    <source>
        <strain evidence="3">NBRC 15456</strain>
    </source>
</reference>
<feature type="domain" description="Deoxyribonuclease NucA/NucB" evidence="2">
    <location>
        <begin position="319"/>
        <end position="390"/>
    </location>
</feature>
<evidence type="ECO:0000256" key="1">
    <source>
        <dbReference type="SAM" id="SignalP"/>
    </source>
</evidence>
<keyword evidence="5" id="KW-1185">Reference proteome</keyword>
<evidence type="ECO:0000313" key="5">
    <source>
        <dbReference type="Proteomes" id="UP000608522"/>
    </source>
</evidence>
<dbReference type="RefSeq" id="WP_237403625.1">
    <property type="nucleotide sequence ID" value="NZ_BAAATO010000061.1"/>
</dbReference>
<protein>
    <recommendedName>
        <fullName evidence="2">Deoxyribonuclease NucA/NucB domain-containing protein</fullName>
    </recommendedName>
</protein>
<name>A0ABQ3T4A2_9ACTN</name>
<organism evidence="3 5">
    <name type="scientific">Streptomyces spororaveus</name>
    <dbReference type="NCBI Taxonomy" id="284039"/>
    <lineage>
        <taxon>Bacteria</taxon>
        <taxon>Bacillati</taxon>
        <taxon>Actinomycetota</taxon>
        <taxon>Actinomycetes</taxon>
        <taxon>Kitasatosporales</taxon>
        <taxon>Streptomycetaceae</taxon>
        <taxon>Streptomyces</taxon>
    </lineage>
</organism>
<dbReference type="Proteomes" id="UP000608522">
    <property type="component" value="Unassembled WGS sequence"/>
</dbReference>
<dbReference type="Pfam" id="PF14040">
    <property type="entry name" value="DNase_NucA_NucB"/>
    <property type="match status" value="1"/>
</dbReference>
<sequence>MTADASVPRVLMRATQRPRTHALLTLFCAALALLLTLGTADSASARAAGSGTASRPTILQDGDLRTECASRAEAKTPKGWIKSRFETCVHRPTYLKLKDDRLRLRGELWFDVWILGFSYDGSRRVDYTSSVENIRTKAVAGENPANWKIEQYFTHKIQAQGSDVNPQITKPNNVLQNGTIAEWNAKPFWQLTYTSPDTGKLESGNNQVVLGEINLTMQVTSPTAVKWEDKMMATSIVRFDYAGPVAGKHKGTVFTGARVELVMSLKDPAVDQSARHILDAQQLPERTFPSWAGKTVPGAAEPLHRLIDKGKQEKNRDKAIETCNDVWGDYRGTGLQCDEYPFASTKEGAAAPGNRFSARLIEGTDNETGGRRLNEMFTLNRILDGDAFYVKITP</sequence>